<accession>A0A2T0SYH6</accession>
<dbReference type="EMBL" id="PVTE01000009">
    <property type="protein sequence ID" value="PRY38470.1"/>
    <property type="molecule type" value="Genomic_DNA"/>
</dbReference>
<organism evidence="1 2">
    <name type="scientific">Spirosoma oryzae</name>
    <dbReference type="NCBI Taxonomy" id="1469603"/>
    <lineage>
        <taxon>Bacteria</taxon>
        <taxon>Pseudomonadati</taxon>
        <taxon>Bacteroidota</taxon>
        <taxon>Cytophagia</taxon>
        <taxon>Cytophagales</taxon>
        <taxon>Cytophagaceae</taxon>
        <taxon>Spirosoma</taxon>
    </lineage>
</organism>
<evidence type="ECO:0000313" key="2">
    <source>
        <dbReference type="Proteomes" id="UP000238375"/>
    </source>
</evidence>
<name>A0A2T0SYH6_9BACT</name>
<evidence type="ECO:0000313" key="1">
    <source>
        <dbReference type="EMBL" id="PRY38470.1"/>
    </source>
</evidence>
<gene>
    <name evidence="1" type="ORF">CLV58_109197</name>
</gene>
<protein>
    <submittedName>
        <fullName evidence="1">Uncharacterized protein</fullName>
    </submittedName>
</protein>
<sequence length="145" mass="17484">MKKLRQPVLTEFVDTIDRVIKVCDYQEYEYKGYTIKRLDYLSRSEESTLQFYPTRKWMYFFEGMYQPKAQEPGQTNELKPQKMKSGDFRLGYWDGKVKQMVILVDFVPDCGVFLSDEDRGQMAAELNLPMYWRKYEYNEADWDVD</sequence>
<dbReference type="Proteomes" id="UP000238375">
    <property type="component" value="Unassembled WGS sequence"/>
</dbReference>
<dbReference type="AlphaFoldDB" id="A0A2T0SYH6"/>
<proteinExistence type="predicted"/>
<comment type="caution">
    <text evidence="1">The sequence shown here is derived from an EMBL/GenBank/DDBJ whole genome shotgun (WGS) entry which is preliminary data.</text>
</comment>
<keyword evidence="2" id="KW-1185">Reference proteome</keyword>
<reference evidence="1 2" key="1">
    <citation type="submission" date="2018-03" db="EMBL/GenBank/DDBJ databases">
        <title>Genomic Encyclopedia of Archaeal and Bacterial Type Strains, Phase II (KMG-II): from individual species to whole genera.</title>
        <authorList>
            <person name="Goeker M."/>
        </authorList>
    </citation>
    <scope>NUCLEOTIDE SEQUENCE [LARGE SCALE GENOMIC DNA]</scope>
    <source>
        <strain evidence="1 2">DSM 28354</strain>
    </source>
</reference>